<evidence type="ECO:0000259" key="1">
    <source>
        <dbReference type="Pfam" id="PF11726"/>
    </source>
</evidence>
<reference evidence="3" key="1">
    <citation type="journal article" date="2019" name="Int. J. Syst. Evol. Microbiol.">
        <title>The Global Catalogue of Microorganisms (GCM) 10K type strain sequencing project: providing services to taxonomists for standard genome sequencing and annotation.</title>
        <authorList>
            <consortium name="The Broad Institute Genomics Platform"/>
            <consortium name="The Broad Institute Genome Sequencing Center for Infectious Disease"/>
            <person name="Wu L."/>
            <person name="Ma J."/>
        </authorList>
    </citation>
    <scope>NUCLEOTIDE SEQUENCE [LARGE SCALE GENOMIC DNA]</scope>
    <source>
        <strain evidence="3">CGMCC 1.12806</strain>
    </source>
</reference>
<dbReference type="Proteomes" id="UP000627464">
    <property type="component" value="Unassembled WGS sequence"/>
</dbReference>
<dbReference type="InterPro" id="IPR057271">
    <property type="entry name" value="YagK_YfjJ_C"/>
</dbReference>
<dbReference type="Pfam" id="PF11726">
    <property type="entry name" value="YagK_YfjJ_C"/>
    <property type="match status" value="1"/>
</dbReference>
<sequence>MKTQPVTNRKKGRFNLISSNTFEHDGASYSVNCKRNSDSPLSTEILERNINELRAMQESYARVFAFRFDLRVPSSMTPEESNRLISELFEKLRDKFKSKGWDNQPIKTYAYGWVWEIKTAQSPHYHLWIAVPGNQVKSTGFVGRGMYGLINGLWLELTNGKGRGHLPTNAGYMIIRDDESELNEFVYRVSYIAKEEGKYSQSNKTKRYGGSRLHGKMLKKAATFKATKAKALTLQVA</sequence>
<name>A0ABQ1H7D2_9GAMM</name>
<comment type="caution">
    <text evidence="2">The sequence shown here is derived from an EMBL/GenBank/DDBJ whole genome shotgun (WGS) entry which is preliminary data.</text>
</comment>
<evidence type="ECO:0000313" key="3">
    <source>
        <dbReference type="Proteomes" id="UP000627464"/>
    </source>
</evidence>
<proteinExistence type="predicted"/>
<feature type="domain" description="YagK/YfjJ C-terminal" evidence="1">
    <location>
        <begin position="58"/>
        <end position="209"/>
    </location>
</feature>
<organism evidence="2 3">
    <name type="scientific">Hafnia psychrotolerans</name>
    <dbReference type="NCBI Taxonomy" id="1477018"/>
    <lineage>
        <taxon>Bacteria</taxon>
        <taxon>Pseudomonadati</taxon>
        <taxon>Pseudomonadota</taxon>
        <taxon>Gammaproteobacteria</taxon>
        <taxon>Enterobacterales</taxon>
        <taxon>Hafniaceae</taxon>
        <taxon>Hafnia</taxon>
    </lineage>
</organism>
<evidence type="ECO:0000313" key="2">
    <source>
        <dbReference type="EMBL" id="GGA62175.1"/>
    </source>
</evidence>
<dbReference type="EMBL" id="BMFZ01000018">
    <property type="protein sequence ID" value="GGA62175.1"/>
    <property type="molecule type" value="Genomic_DNA"/>
</dbReference>
<accession>A0ABQ1H7D2</accession>
<dbReference type="RefSeq" id="WP_188475465.1">
    <property type="nucleotide sequence ID" value="NZ_BMFZ01000018.1"/>
</dbReference>
<gene>
    <name evidence="2" type="ORF">GCM10011328_41830</name>
</gene>
<protein>
    <recommendedName>
        <fullName evidence="1">YagK/YfjJ C-terminal domain-containing protein</fullName>
    </recommendedName>
</protein>
<keyword evidence="3" id="KW-1185">Reference proteome</keyword>